<feature type="non-terminal residue" evidence="1">
    <location>
        <position position="1"/>
    </location>
</feature>
<organism evidence="1 2">
    <name type="scientific">Sousa chinensis</name>
    <name type="common">Indo-pacific humpbacked dolphin</name>
    <name type="synonym">Steno chinensis</name>
    <dbReference type="NCBI Taxonomy" id="103600"/>
    <lineage>
        <taxon>Eukaryota</taxon>
        <taxon>Metazoa</taxon>
        <taxon>Chordata</taxon>
        <taxon>Craniata</taxon>
        <taxon>Vertebrata</taxon>
        <taxon>Euteleostomi</taxon>
        <taxon>Mammalia</taxon>
        <taxon>Eutheria</taxon>
        <taxon>Laurasiatheria</taxon>
        <taxon>Artiodactyla</taxon>
        <taxon>Whippomorpha</taxon>
        <taxon>Cetacea</taxon>
        <taxon>Odontoceti</taxon>
        <taxon>Delphinidae</taxon>
        <taxon>Sousa</taxon>
    </lineage>
</organism>
<keyword evidence="2" id="KW-1185">Reference proteome</keyword>
<name>A0A484H279_SOUCH</name>
<sequence>KELEAWEELNINHIRATPTVEKPLRMLMNKASVMLFMKG</sequence>
<gene>
    <name evidence="1" type="ORF">DBR06_SOUSAS1810002</name>
</gene>
<comment type="caution">
    <text evidence="1">The sequence shown here is derived from an EMBL/GenBank/DDBJ whole genome shotgun (WGS) entry which is preliminary data.</text>
</comment>
<dbReference type="AlphaFoldDB" id="A0A484H279"/>
<reference evidence="1 2" key="1">
    <citation type="journal article" date="2018" name="Genomics">
        <title>Molecular footprints of inshore aquatic adaptation in Indo-Pacific humpback dolphin (Sousa chinensis).</title>
        <authorList>
            <person name="Ming Y."/>
            <person name="Jian J."/>
            <person name="Yu F."/>
            <person name="Yu X."/>
            <person name="Wang J."/>
            <person name="Liu W."/>
        </authorList>
    </citation>
    <scope>NUCLEOTIDE SEQUENCE [LARGE SCALE GENOMIC DNA]</scope>
    <source>
        <strain evidence="1">MY-2018</strain>
        <tissue evidence="1">Skin</tissue>
    </source>
</reference>
<feature type="non-terminal residue" evidence="1">
    <location>
        <position position="39"/>
    </location>
</feature>
<dbReference type="EMBL" id="QWLN02000112">
    <property type="protein sequence ID" value="TEA42247.1"/>
    <property type="molecule type" value="Genomic_DNA"/>
</dbReference>
<accession>A0A484H279</accession>
<evidence type="ECO:0000313" key="2">
    <source>
        <dbReference type="Proteomes" id="UP000295264"/>
    </source>
</evidence>
<dbReference type="Proteomes" id="UP000295264">
    <property type="component" value="Unassembled WGS sequence"/>
</dbReference>
<evidence type="ECO:0000313" key="1">
    <source>
        <dbReference type="EMBL" id="TEA42247.1"/>
    </source>
</evidence>
<protein>
    <submittedName>
        <fullName evidence="1">Uncharacterized protein</fullName>
    </submittedName>
</protein>
<proteinExistence type="predicted"/>